<name>A0ABX1R6K5_9ALTE</name>
<dbReference type="RefSeq" id="WP_169212011.1">
    <property type="nucleotide sequence ID" value="NZ_JAATNW010000009.1"/>
</dbReference>
<accession>A0ABX1R6K5</accession>
<dbReference type="Pfam" id="PF11101">
    <property type="entry name" value="DUF2884"/>
    <property type="match status" value="1"/>
</dbReference>
<dbReference type="Proteomes" id="UP000709336">
    <property type="component" value="Unassembled WGS sequence"/>
</dbReference>
<proteinExistence type="predicted"/>
<evidence type="ECO:0000313" key="3">
    <source>
        <dbReference type="EMBL" id="NMH61448.1"/>
    </source>
</evidence>
<feature type="signal peptide" evidence="2">
    <location>
        <begin position="1"/>
        <end position="20"/>
    </location>
</feature>
<evidence type="ECO:0000256" key="1">
    <source>
        <dbReference type="SAM" id="Coils"/>
    </source>
</evidence>
<dbReference type="InterPro" id="IPR021307">
    <property type="entry name" value="DUF2884"/>
</dbReference>
<feature type="chain" id="PRO_5047190194" evidence="2">
    <location>
        <begin position="21"/>
        <end position="258"/>
    </location>
</feature>
<protein>
    <submittedName>
        <fullName evidence="3">YggN family protein</fullName>
    </submittedName>
</protein>
<keyword evidence="2" id="KW-0732">Signal</keyword>
<sequence length="258" mass="28932">MKTFLALAVSAAIVSSPVFAHSSDSDCDVNLDGNLRYDKGLLEVETDDGTVFSIDKSHKLYVDGNAYTLNAKQQRAVSDYYQNISDAIPMTVNIATEGLQLASSAVSEVFAELLGDDDIVRDFDELFTELSDEINTRFYDSEGGYRVDTREFNDDDWMSSTWEDRFEERVESLVEQSIGRILISVGQELVWEGGDIDAFANKMERFGENIEDKVEHQAEALEDKAEELCHVLRKADKAENELQSQISQLASLNVLDID</sequence>
<keyword evidence="4" id="KW-1185">Reference proteome</keyword>
<organism evidence="3 4">
    <name type="scientific">Alteromonas ponticola</name>
    <dbReference type="NCBI Taxonomy" id="2720613"/>
    <lineage>
        <taxon>Bacteria</taxon>
        <taxon>Pseudomonadati</taxon>
        <taxon>Pseudomonadota</taxon>
        <taxon>Gammaproteobacteria</taxon>
        <taxon>Alteromonadales</taxon>
        <taxon>Alteromonadaceae</taxon>
        <taxon>Alteromonas/Salinimonas group</taxon>
        <taxon>Alteromonas</taxon>
    </lineage>
</organism>
<reference evidence="3 4" key="1">
    <citation type="submission" date="2020-03" db="EMBL/GenBank/DDBJ databases">
        <title>Alteromonas ponticola sp. nov., isolated from seawater.</title>
        <authorList>
            <person name="Yoon J.-H."/>
            <person name="Kim Y.-O."/>
        </authorList>
    </citation>
    <scope>NUCLEOTIDE SEQUENCE [LARGE SCALE GENOMIC DNA]</scope>
    <source>
        <strain evidence="3 4">MYP5</strain>
    </source>
</reference>
<dbReference type="EMBL" id="JAATNW010000009">
    <property type="protein sequence ID" value="NMH61448.1"/>
    <property type="molecule type" value="Genomic_DNA"/>
</dbReference>
<evidence type="ECO:0000256" key="2">
    <source>
        <dbReference type="SAM" id="SignalP"/>
    </source>
</evidence>
<keyword evidence="1" id="KW-0175">Coiled coil</keyword>
<comment type="caution">
    <text evidence="3">The sequence shown here is derived from an EMBL/GenBank/DDBJ whole genome shotgun (WGS) entry which is preliminary data.</text>
</comment>
<evidence type="ECO:0000313" key="4">
    <source>
        <dbReference type="Proteomes" id="UP000709336"/>
    </source>
</evidence>
<feature type="coiled-coil region" evidence="1">
    <location>
        <begin position="211"/>
        <end position="255"/>
    </location>
</feature>
<gene>
    <name evidence="3" type="ORF">HCJ96_15570</name>
</gene>